<dbReference type="InterPro" id="IPR051563">
    <property type="entry name" value="Glycosyl_Hydrolase_51"/>
</dbReference>
<organism evidence="2 3">
    <name type="scientific">Digitaria exilis</name>
    <dbReference type="NCBI Taxonomy" id="1010633"/>
    <lineage>
        <taxon>Eukaryota</taxon>
        <taxon>Viridiplantae</taxon>
        <taxon>Streptophyta</taxon>
        <taxon>Embryophyta</taxon>
        <taxon>Tracheophyta</taxon>
        <taxon>Spermatophyta</taxon>
        <taxon>Magnoliopsida</taxon>
        <taxon>Liliopsida</taxon>
        <taxon>Poales</taxon>
        <taxon>Poaceae</taxon>
        <taxon>PACMAD clade</taxon>
        <taxon>Panicoideae</taxon>
        <taxon>Panicodae</taxon>
        <taxon>Paniceae</taxon>
        <taxon>Anthephorinae</taxon>
        <taxon>Digitaria</taxon>
    </lineage>
</organism>
<dbReference type="InterPro" id="IPR013780">
    <property type="entry name" value="Glyco_hydro_b"/>
</dbReference>
<dbReference type="GO" id="GO:0046373">
    <property type="term" value="P:L-arabinose metabolic process"/>
    <property type="evidence" value="ECO:0007669"/>
    <property type="project" value="InterPro"/>
</dbReference>
<dbReference type="PANTHER" id="PTHR31776">
    <property type="entry name" value="ALPHA-L-ARABINOFURANOSIDASE 1"/>
    <property type="match status" value="1"/>
</dbReference>
<evidence type="ECO:0000259" key="1">
    <source>
        <dbReference type="SMART" id="SM00813"/>
    </source>
</evidence>
<sequence>MASYAPLLVNNNDRSWLPDATVFNSWQQYGTPSYWMHMLFRESSGAVLHPVTITSSYSDSLAASAITWKDANNSFLRVKIVNFGSRAINLTIRATGLEAGVSATGSRITVLTSSDVMDGNSFNNPNNVR</sequence>
<dbReference type="EMBL" id="JACEFO010002816">
    <property type="protein sequence ID" value="KAF8648281.1"/>
    <property type="molecule type" value="Genomic_DNA"/>
</dbReference>
<gene>
    <name evidence="2" type="ORF">HU200_064858</name>
</gene>
<proteinExistence type="predicted"/>
<comment type="caution">
    <text evidence="2">The sequence shown here is derived from an EMBL/GenBank/DDBJ whole genome shotgun (WGS) entry which is preliminary data.</text>
</comment>
<reference evidence="2" key="1">
    <citation type="submission" date="2020-07" db="EMBL/GenBank/DDBJ databases">
        <title>Genome sequence and genetic diversity analysis of an under-domesticated orphan crop, white fonio (Digitaria exilis).</title>
        <authorList>
            <person name="Bennetzen J.L."/>
            <person name="Chen S."/>
            <person name="Ma X."/>
            <person name="Wang X."/>
            <person name="Yssel A.E.J."/>
            <person name="Chaluvadi S.R."/>
            <person name="Johnson M."/>
            <person name="Gangashetty P."/>
            <person name="Hamidou F."/>
            <person name="Sanogo M.D."/>
            <person name="Zwaenepoel A."/>
            <person name="Wallace J."/>
            <person name="Van De Peer Y."/>
            <person name="Van Deynze A."/>
        </authorList>
    </citation>
    <scope>NUCLEOTIDE SEQUENCE</scope>
    <source>
        <tissue evidence="2">Leaves</tissue>
    </source>
</reference>
<evidence type="ECO:0000313" key="2">
    <source>
        <dbReference type="EMBL" id="KAF8648281.1"/>
    </source>
</evidence>
<dbReference type="InterPro" id="IPR010720">
    <property type="entry name" value="Alpha-L-AF_C"/>
</dbReference>
<name>A0A834ZZA7_9POAL</name>
<keyword evidence="3" id="KW-1185">Reference proteome</keyword>
<feature type="domain" description="Alpha-L-arabinofuranosidase C-terminal" evidence="1">
    <location>
        <begin position="1"/>
        <end position="129"/>
    </location>
</feature>
<dbReference type="Pfam" id="PF06964">
    <property type="entry name" value="Alpha-L-AF_C"/>
    <property type="match status" value="1"/>
</dbReference>
<dbReference type="SMART" id="SM00813">
    <property type="entry name" value="Alpha-L-AF_C"/>
    <property type="match status" value="1"/>
</dbReference>
<dbReference type="AlphaFoldDB" id="A0A834ZZA7"/>
<accession>A0A834ZZA7</accession>
<evidence type="ECO:0000313" key="3">
    <source>
        <dbReference type="Proteomes" id="UP000636709"/>
    </source>
</evidence>
<protein>
    <recommendedName>
        <fullName evidence="1">Alpha-L-arabinofuranosidase C-terminal domain-containing protein</fullName>
    </recommendedName>
</protein>
<dbReference type="Gene3D" id="2.60.40.1180">
    <property type="entry name" value="Golgi alpha-mannosidase II"/>
    <property type="match status" value="1"/>
</dbReference>
<dbReference type="OrthoDB" id="677263at2759"/>
<dbReference type="PANTHER" id="PTHR31776:SF25">
    <property type="entry name" value="NON-REDUCING END ALPHA-L-ARABINOFURANOSIDASE"/>
    <property type="match status" value="1"/>
</dbReference>
<dbReference type="GO" id="GO:0046556">
    <property type="term" value="F:alpha-L-arabinofuranosidase activity"/>
    <property type="evidence" value="ECO:0007669"/>
    <property type="project" value="InterPro"/>
</dbReference>
<dbReference type="Proteomes" id="UP000636709">
    <property type="component" value="Unassembled WGS sequence"/>
</dbReference>